<feature type="compositionally biased region" description="Basic and acidic residues" evidence="1">
    <location>
        <begin position="129"/>
        <end position="141"/>
    </location>
</feature>
<dbReference type="VEuPathDB" id="FungiDB:SAPIO_CDS5927"/>
<evidence type="ECO:0000256" key="1">
    <source>
        <dbReference type="SAM" id="MobiDB-lite"/>
    </source>
</evidence>
<accession>A0A084G5Q9</accession>
<feature type="region of interest" description="Disordered" evidence="1">
    <location>
        <begin position="1"/>
        <end position="41"/>
    </location>
</feature>
<feature type="compositionally biased region" description="Basic and acidic residues" evidence="1">
    <location>
        <begin position="30"/>
        <end position="41"/>
    </location>
</feature>
<dbReference type="EMBL" id="JOWA01000099">
    <property type="protein sequence ID" value="KEZ42671.1"/>
    <property type="molecule type" value="Genomic_DNA"/>
</dbReference>
<name>A0A084G5Q9_PSEDA</name>
<proteinExistence type="predicted"/>
<dbReference type="InterPro" id="IPR021264">
    <property type="entry name" value="AFUB_079030/YDR124W-like"/>
</dbReference>
<dbReference type="AlphaFoldDB" id="A0A084G5Q9"/>
<feature type="region of interest" description="Disordered" evidence="1">
    <location>
        <begin position="125"/>
        <end position="166"/>
    </location>
</feature>
<dbReference type="OrthoDB" id="5338458at2759"/>
<dbReference type="HOGENOM" id="CLU_021647_0_0_1"/>
<organism evidence="3 4">
    <name type="scientific">Pseudallescheria apiosperma</name>
    <name type="common">Scedosporium apiospermum</name>
    <dbReference type="NCBI Taxonomy" id="563466"/>
    <lineage>
        <taxon>Eukaryota</taxon>
        <taxon>Fungi</taxon>
        <taxon>Dikarya</taxon>
        <taxon>Ascomycota</taxon>
        <taxon>Pezizomycotina</taxon>
        <taxon>Sordariomycetes</taxon>
        <taxon>Hypocreomycetidae</taxon>
        <taxon>Microascales</taxon>
        <taxon>Microascaceae</taxon>
        <taxon>Scedosporium</taxon>
    </lineage>
</organism>
<dbReference type="RefSeq" id="XP_016642470.1">
    <property type="nucleotide sequence ID" value="XM_016788154.1"/>
</dbReference>
<sequence>MGREWSRDHQYPRQPISWQREGFPNEQPQDDARYSEPQELRRPPVGIDKALRENCNIPVKAYFVAAILDDGSSATFSGPGALSINQIKQFFHMETFRNYTQQALTGAPYDDSDYGGENSGFRSGFGRDFSSRRMTERRRTSALDAMDSDAAYKARKRPRSHSSRQLLNDDRDIPLTIAATKKPIRIGDTDVVWSFYQQRFKNCQQTACKLIAKAWVKAVEPKKQSHHPYTGKDEKAPEWWPKPWGPMKDERVRHKEPDHLYKKERVHLLAHILRLIVEPSHKQHPDVQKSCLNVKKLEEVTAEALSSFFSDPENPGNSKKRPYLTEIFKIAKYEERYKNGEIDGDTEVFVMADDKIPEFYQNESDGSLKTGREKHDDQDAPIGHRGLSPPKPVAPHPMIPTNAATGATNTAGNISAPQFLSELPVRGGSHLPTQLVQPEMGSEQQASYVESAGIGGVANTSIHHTAPSLPMSEILASPHDTTDRRHSLVFNSPTDFSASGNTAMYSQQWQPASTAPATSPMYSFPHQQTPAPQANYGAQPNMSLQQGQQQYLPQQYEGLQRAAAPFDPNHPHLYRQGPVTQPNVGHTQGYPNYLSSDNRGLPGSSIKPESLPRSHMH</sequence>
<evidence type="ECO:0000259" key="2">
    <source>
        <dbReference type="Pfam" id="PF11001"/>
    </source>
</evidence>
<feature type="region of interest" description="Disordered" evidence="1">
    <location>
        <begin position="564"/>
        <end position="617"/>
    </location>
</feature>
<feature type="domain" description="Subtelomeric hrmA-associated cluster protein AFUB-079030/YDR124W-like helical bundle" evidence="2">
    <location>
        <begin position="185"/>
        <end position="332"/>
    </location>
</feature>
<dbReference type="PANTHER" id="PTHR36102">
    <property type="entry name" value="CHROMOSOME 10, WHOLE GENOME SHOTGUN SEQUENCE"/>
    <property type="match status" value="1"/>
</dbReference>
<dbReference type="Pfam" id="PF11001">
    <property type="entry name" value="AFUB_07903_YDR124W_hel"/>
    <property type="match status" value="1"/>
</dbReference>
<dbReference type="KEGG" id="sapo:SAPIO_CDS5927"/>
<dbReference type="GeneID" id="27724999"/>
<evidence type="ECO:0000313" key="3">
    <source>
        <dbReference type="EMBL" id="KEZ42671.1"/>
    </source>
</evidence>
<gene>
    <name evidence="3" type="ORF">SAPIO_CDS5927</name>
</gene>
<feature type="compositionally biased region" description="Basic and acidic residues" evidence="1">
    <location>
        <begin position="1"/>
        <end position="11"/>
    </location>
</feature>
<dbReference type="Proteomes" id="UP000028545">
    <property type="component" value="Unassembled WGS sequence"/>
</dbReference>
<dbReference type="PANTHER" id="PTHR36102:SF1">
    <property type="entry name" value="YDR124W-LIKE HELICAL BUNDLE DOMAIN-CONTAINING PROTEIN"/>
    <property type="match status" value="1"/>
</dbReference>
<comment type="caution">
    <text evidence="3">The sequence shown here is derived from an EMBL/GenBank/DDBJ whole genome shotgun (WGS) entry which is preliminary data.</text>
</comment>
<feature type="compositionally biased region" description="Polar residues" evidence="1">
    <location>
        <begin position="578"/>
        <end position="598"/>
    </location>
</feature>
<evidence type="ECO:0000313" key="4">
    <source>
        <dbReference type="Proteomes" id="UP000028545"/>
    </source>
</evidence>
<dbReference type="OMA" id="MAEDKMP"/>
<reference evidence="3 4" key="1">
    <citation type="journal article" date="2014" name="Genome Announc.">
        <title>Draft genome sequence of the pathogenic fungus Scedosporium apiospermum.</title>
        <authorList>
            <person name="Vandeputte P."/>
            <person name="Ghamrawi S."/>
            <person name="Rechenmann M."/>
            <person name="Iltis A."/>
            <person name="Giraud S."/>
            <person name="Fleury M."/>
            <person name="Thornton C."/>
            <person name="Delhaes L."/>
            <person name="Meyer W."/>
            <person name="Papon N."/>
            <person name="Bouchara J.P."/>
        </authorList>
    </citation>
    <scope>NUCLEOTIDE SEQUENCE [LARGE SCALE GENOMIC DNA]</scope>
    <source>
        <strain evidence="3 4">IHEM 14462</strain>
    </source>
</reference>
<feature type="compositionally biased region" description="Basic residues" evidence="1">
    <location>
        <begin position="153"/>
        <end position="162"/>
    </location>
</feature>
<protein>
    <recommendedName>
        <fullName evidence="2">Subtelomeric hrmA-associated cluster protein AFUB-079030/YDR124W-like helical bundle domain-containing protein</fullName>
    </recommendedName>
</protein>
<dbReference type="InterPro" id="IPR047092">
    <property type="entry name" value="AFUB_07903/YDR124W-like_hel"/>
</dbReference>
<keyword evidence="4" id="KW-1185">Reference proteome</keyword>